<dbReference type="HOGENOM" id="CLU_006505_0_0_1"/>
<comment type="catalytic activity">
    <reaction evidence="11">
        <text>L-seryl-[protein] + ATP = O-phospho-L-seryl-[protein] + ADP + H(+)</text>
        <dbReference type="Rhea" id="RHEA:17989"/>
        <dbReference type="Rhea" id="RHEA-COMP:9863"/>
        <dbReference type="Rhea" id="RHEA-COMP:11604"/>
        <dbReference type="ChEBI" id="CHEBI:15378"/>
        <dbReference type="ChEBI" id="CHEBI:29999"/>
        <dbReference type="ChEBI" id="CHEBI:30616"/>
        <dbReference type="ChEBI" id="CHEBI:83421"/>
        <dbReference type="ChEBI" id="CHEBI:456216"/>
        <dbReference type="EC" id="2.7.11.12"/>
    </reaction>
</comment>
<evidence type="ECO:0000256" key="10">
    <source>
        <dbReference type="ARBA" id="ARBA00047298"/>
    </source>
</evidence>
<dbReference type="PROSITE" id="PS00108">
    <property type="entry name" value="PROTEIN_KINASE_ST"/>
    <property type="match status" value="1"/>
</dbReference>
<dbReference type="PROSITE" id="PS51285">
    <property type="entry name" value="AGC_KINASE_CTER"/>
    <property type="match status" value="1"/>
</dbReference>
<feature type="compositionally biased region" description="Low complexity" evidence="13">
    <location>
        <begin position="380"/>
        <end position="391"/>
    </location>
</feature>
<evidence type="ECO:0000256" key="5">
    <source>
        <dbReference type="ARBA" id="ARBA00022679"/>
    </source>
</evidence>
<dbReference type="CDD" id="cd05572">
    <property type="entry name" value="STKc_cGK"/>
    <property type="match status" value="1"/>
</dbReference>
<feature type="domain" description="Cyclic nucleotide-binding" evidence="15">
    <location>
        <begin position="707"/>
        <end position="822"/>
    </location>
</feature>
<keyword evidence="4" id="KW-0140">cGMP</keyword>
<evidence type="ECO:0000259" key="14">
    <source>
        <dbReference type="PROSITE" id="PS50011"/>
    </source>
</evidence>
<evidence type="ECO:0000256" key="11">
    <source>
        <dbReference type="ARBA" id="ARBA00047462"/>
    </source>
</evidence>
<evidence type="ECO:0000256" key="7">
    <source>
        <dbReference type="ARBA" id="ARBA00022777"/>
    </source>
</evidence>
<feature type="region of interest" description="Disordered" evidence="13">
    <location>
        <begin position="380"/>
        <end position="421"/>
    </location>
</feature>
<feature type="binding site" evidence="12">
    <location>
        <position position="1008"/>
    </location>
    <ligand>
        <name>ATP</name>
        <dbReference type="ChEBI" id="CHEBI:30616"/>
    </ligand>
</feature>
<feature type="region of interest" description="Disordered" evidence="13">
    <location>
        <begin position="224"/>
        <end position="302"/>
    </location>
</feature>
<dbReference type="eggNOG" id="KOG0614">
    <property type="taxonomic scope" value="Eukaryota"/>
</dbReference>
<reference evidence="17" key="1">
    <citation type="submission" date="2005-10" db="EMBL/GenBank/DDBJ databases">
        <authorList>
            <person name="Loftus B.J."/>
            <person name="Nene V.M."/>
            <person name="Hannick L.I."/>
            <person name="Bidwell S."/>
            <person name="Haas B."/>
            <person name="Amedeo P."/>
            <person name="Orvis J."/>
            <person name="Wortman J.R."/>
            <person name="White O.R."/>
            <person name="Salzberg S."/>
            <person name="Shumway M."/>
            <person name="Koo H."/>
            <person name="Zhao Y."/>
            <person name="Holmes M."/>
            <person name="Miller J."/>
            <person name="Schatz M."/>
            <person name="Pop M."/>
            <person name="Pai G."/>
            <person name="Utterback T."/>
            <person name="Rogers Y.-H."/>
            <person name="Kravitz S."/>
            <person name="Fraser C.M."/>
        </authorList>
    </citation>
    <scope>NUCLEOTIDE SEQUENCE</scope>
    <source>
        <strain evidence="17">Liverpool</strain>
    </source>
</reference>
<dbReference type="Gene3D" id="1.10.510.10">
    <property type="entry name" value="Transferase(Phosphotransferase) domain 1"/>
    <property type="match status" value="1"/>
</dbReference>
<feature type="compositionally biased region" description="Basic and acidic residues" evidence="13">
    <location>
        <begin position="504"/>
        <end position="516"/>
    </location>
</feature>
<dbReference type="EC" id="2.7.11.12" evidence="2"/>
<dbReference type="PROSITE" id="PS00888">
    <property type="entry name" value="CNMP_BINDING_1"/>
    <property type="match status" value="1"/>
</dbReference>
<dbReference type="OMA" id="IMENDFF"/>
<keyword evidence="9" id="KW-0142">cGMP-binding</keyword>
<gene>
    <name evidence="17" type="ORF">AaeL_AAEL005754</name>
</gene>
<evidence type="ECO:0000259" key="16">
    <source>
        <dbReference type="PROSITE" id="PS51285"/>
    </source>
</evidence>
<dbReference type="FunFam" id="2.60.120.10:FF:000072">
    <property type="entry name" value="cGMP-dependent protein kinase"/>
    <property type="match status" value="1"/>
</dbReference>
<evidence type="ECO:0000259" key="15">
    <source>
        <dbReference type="PROSITE" id="PS50042"/>
    </source>
</evidence>
<evidence type="ECO:0000256" key="4">
    <source>
        <dbReference type="ARBA" id="ARBA00022535"/>
    </source>
</evidence>
<feature type="compositionally biased region" description="Polar residues" evidence="13">
    <location>
        <begin position="570"/>
        <end position="584"/>
    </location>
</feature>
<evidence type="ECO:0000256" key="9">
    <source>
        <dbReference type="ARBA" id="ARBA00022992"/>
    </source>
</evidence>
<proteinExistence type="inferred from homology"/>
<dbReference type="PROSITE" id="PS00107">
    <property type="entry name" value="PROTEIN_KINASE_ATP"/>
    <property type="match status" value="1"/>
</dbReference>
<dbReference type="PhylomeDB" id="Q178W2"/>
<dbReference type="SMART" id="SM00133">
    <property type="entry name" value="S_TK_X"/>
    <property type="match status" value="1"/>
</dbReference>
<evidence type="ECO:0000256" key="2">
    <source>
        <dbReference type="ARBA" id="ARBA00012428"/>
    </source>
</evidence>
<dbReference type="PROSITE" id="PS50042">
    <property type="entry name" value="CNMP_BINDING_3"/>
    <property type="match status" value="2"/>
</dbReference>
<dbReference type="GO" id="GO:0005737">
    <property type="term" value="C:cytoplasm"/>
    <property type="evidence" value="ECO:0007669"/>
    <property type="project" value="UniProtKB-ARBA"/>
</dbReference>
<dbReference type="SMART" id="SM00220">
    <property type="entry name" value="S_TKc"/>
    <property type="match status" value="1"/>
</dbReference>
<dbReference type="Gene3D" id="2.60.120.10">
    <property type="entry name" value="Jelly Rolls"/>
    <property type="match status" value="2"/>
</dbReference>
<dbReference type="STRING" id="7159.Q178W2"/>
<evidence type="ECO:0000256" key="6">
    <source>
        <dbReference type="ARBA" id="ARBA00022741"/>
    </source>
</evidence>
<dbReference type="SMART" id="SM00100">
    <property type="entry name" value="cNMP"/>
    <property type="match status" value="2"/>
</dbReference>
<evidence type="ECO:0000256" key="12">
    <source>
        <dbReference type="PROSITE-ProRule" id="PRU10141"/>
    </source>
</evidence>
<feature type="region of interest" description="Disordered" evidence="13">
    <location>
        <begin position="58"/>
        <end position="82"/>
    </location>
</feature>
<dbReference type="PRINTS" id="PR00104">
    <property type="entry name" value="CGMPKINASE"/>
</dbReference>
<dbReference type="Gene3D" id="3.30.200.20">
    <property type="entry name" value="Phosphorylase Kinase, domain 1"/>
    <property type="match status" value="1"/>
</dbReference>
<dbReference type="Pfam" id="PF00027">
    <property type="entry name" value="cNMP_binding"/>
    <property type="match status" value="2"/>
</dbReference>
<evidence type="ECO:0000313" key="18">
    <source>
        <dbReference type="Proteomes" id="UP000682892"/>
    </source>
</evidence>
<keyword evidence="7" id="KW-0418">Kinase</keyword>
<dbReference type="InterPro" id="IPR018490">
    <property type="entry name" value="cNMP-bd_dom_sf"/>
</dbReference>
<dbReference type="GO" id="GO:0030553">
    <property type="term" value="F:cGMP binding"/>
    <property type="evidence" value="ECO:0007669"/>
    <property type="project" value="UniProtKB-KW"/>
</dbReference>
<dbReference type="EMBL" id="CH477358">
    <property type="protein sequence ID" value="EAT42737.1"/>
    <property type="molecule type" value="Genomic_DNA"/>
</dbReference>
<keyword evidence="3" id="KW-0723">Serine/threonine-protein kinase</keyword>
<feature type="region of interest" description="Disordered" evidence="13">
    <location>
        <begin position="1"/>
        <end position="22"/>
    </location>
</feature>
<reference evidence="17" key="2">
    <citation type="journal article" date="2007" name="Science">
        <title>Genome sequence of Aedes aegypti, a major arbovirus vector.</title>
        <authorList>
            <person name="Nene V."/>
            <person name="Wortman J.R."/>
            <person name="Lawson D."/>
            <person name="Haas B."/>
            <person name="Kodira C."/>
            <person name="Tu Z.J."/>
            <person name="Loftus B."/>
            <person name="Xi Z."/>
            <person name="Megy K."/>
            <person name="Grabherr M."/>
            <person name="Ren Q."/>
            <person name="Zdobnov E.M."/>
            <person name="Lobo N.F."/>
            <person name="Campbell K.S."/>
            <person name="Brown S.E."/>
            <person name="Bonaldo M.F."/>
            <person name="Zhu J."/>
            <person name="Sinkins S.P."/>
            <person name="Hogenkamp D.G."/>
            <person name="Amedeo P."/>
            <person name="Arensburger P."/>
            <person name="Atkinson P.W."/>
            <person name="Bidwell S."/>
            <person name="Biedler J."/>
            <person name="Birney E."/>
            <person name="Bruggner R.V."/>
            <person name="Costas J."/>
            <person name="Coy M.R."/>
            <person name="Crabtree J."/>
            <person name="Crawford M."/>
            <person name="Debruyn B."/>
            <person name="Decaprio D."/>
            <person name="Eiglmeier K."/>
            <person name="Eisenstadt E."/>
            <person name="El-Dorry H."/>
            <person name="Gelbart W.M."/>
            <person name="Gomes S.L."/>
            <person name="Hammond M."/>
            <person name="Hannick L.I."/>
            <person name="Hogan J.R."/>
            <person name="Holmes M.H."/>
            <person name="Jaffe D."/>
            <person name="Johnston J.S."/>
            <person name="Kennedy R.C."/>
            <person name="Koo H."/>
            <person name="Kravitz S."/>
            <person name="Kriventseva E.V."/>
            <person name="Kulp D."/>
            <person name="Labutti K."/>
            <person name="Lee E."/>
            <person name="Li S."/>
            <person name="Lovin D.D."/>
            <person name="Mao C."/>
            <person name="Mauceli E."/>
            <person name="Menck C.F."/>
            <person name="Miller J.R."/>
            <person name="Montgomery P."/>
            <person name="Mori A."/>
            <person name="Nascimento A.L."/>
            <person name="Naveira H.F."/>
            <person name="Nusbaum C."/>
            <person name="O'leary S."/>
            <person name="Orvis J."/>
            <person name="Pertea M."/>
            <person name="Quesneville H."/>
            <person name="Reidenbach K.R."/>
            <person name="Rogers Y.H."/>
            <person name="Roth C.W."/>
            <person name="Schneider J.R."/>
            <person name="Schatz M."/>
            <person name="Shumway M."/>
            <person name="Stanke M."/>
            <person name="Stinson E.O."/>
            <person name="Tubio J.M."/>
            <person name="Vanzee J.P."/>
            <person name="Verjovski-Almeida S."/>
            <person name="Werner D."/>
            <person name="White O."/>
            <person name="Wyder S."/>
            <person name="Zeng Q."/>
            <person name="Zhao Q."/>
            <person name="Zhao Y."/>
            <person name="Hill C.A."/>
            <person name="Raikhel A.S."/>
            <person name="Soares M.B."/>
            <person name="Knudson D.L."/>
            <person name="Lee N.H."/>
            <person name="Galagan J."/>
            <person name="Salzberg S.L."/>
            <person name="Paulsen I.T."/>
            <person name="Dimopoulos G."/>
            <person name="Collins F.H."/>
            <person name="Birren B."/>
            <person name="Fraser-Liggett C.M."/>
            <person name="Severson D.W."/>
        </authorList>
    </citation>
    <scope>NUCLEOTIDE SEQUENCE [LARGE SCALE GENOMIC DNA]</scope>
    <source>
        <strain evidence="17">Liverpool</strain>
    </source>
</reference>
<evidence type="ECO:0000256" key="3">
    <source>
        <dbReference type="ARBA" id="ARBA00022527"/>
    </source>
</evidence>
<dbReference type="PANTHER" id="PTHR24353:SF147">
    <property type="entry name" value="CGMP-DEPENDENT SERINE_THREONIN PROTEIN KINASE-RELATED"/>
    <property type="match status" value="1"/>
</dbReference>
<feature type="region of interest" description="Disordered" evidence="13">
    <location>
        <begin position="570"/>
        <end position="594"/>
    </location>
</feature>
<protein>
    <recommendedName>
        <fullName evidence="2">cGMP-dependent protein kinase</fullName>
        <ecNumber evidence="2">2.7.11.12</ecNumber>
    </recommendedName>
</protein>
<dbReference type="SUPFAM" id="SSF56112">
    <property type="entry name" value="Protein kinase-like (PK-like)"/>
    <property type="match status" value="1"/>
</dbReference>
<feature type="region of interest" description="Disordered" evidence="13">
    <location>
        <begin position="501"/>
        <end position="532"/>
    </location>
</feature>
<evidence type="ECO:0000256" key="13">
    <source>
        <dbReference type="SAM" id="MobiDB-lite"/>
    </source>
</evidence>
<feature type="domain" description="AGC-kinase C-terminal" evidence="16">
    <location>
        <begin position="1238"/>
        <end position="1288"/>
    </location>
</feature>
<dbReference type="InterPro" id="IPR000595">
    <property type="entry name" value="cNMP-bd_dom"/>
</dbReference>
<dbReference type="GO" id="GO:0005524">
    <property type="term" value="F:ATP binding"/>
    <property type="evidence" value="ECO:0007669"/>
    <property type="project" value="UniProtKB-UniRule"/>
</dbReference>
<keyword evidence="6 12" id="KW-0547">Nucleotide-binding</keyword>
<dbReference type="InterPro" id="IPR000719">
    <property type="entry name" value="Prot_kinase_dom"/>
</dbReference>
<dbReference type="InterPro" id="IPR011009">
    <property type="entry name" value="Kinase-like_dom_sf"/>
</dbReference>
<feature type="region of interest" description="Disordered" evidence="13">
    <location>
        <begin position="105"/>
        <end position="141"/>
    </location>
</feature>
<feature type="domain" description="Protein kinase" evidence="14">
    <location>
        <begin position="977"/>
        <end position="1237"/>
    </location>
</feature>
<dbReference type="CDD" id="cd12083">
    <property type="entry name" value="DD_cGKI"/>
    <property type="match status" value="1"/>
</dbReference>
<dbReference type="PROSITE" id="PS00889">
    <property type="entry name" value="CNMP_BINDING_2"/>
    <property type="match status" value="2"/>
</dbReference>
<feature type="domain" description="Cyclic nucleotide-binding" evidence="15">
    <location>
        <begin position="825"/>
        <end position="947"/>
    </location>
</feature>
<dbReference type="InterPro" id="IPR017441">
    <property type="entry name" value="Protein_kinase_ATP_BS"/>
</dbReference>
<dbReference type="PANTHER" id="PTHR24353">
    <property type="entry name" value="CYCLIC NUCLEOTIDE-DEPENDENT PROTEIN KINASE"/>
    <property type="match status" value="1"/>
</dbReference>
<dbReference type="InterPro" id="IPR018488">
    <property type="entry name" value="cNMP-bd_CS"/>
</dbReference>
<feature type="compositionally biased region" description="Polar residues" evidence="13">
    <location>
        <begin position="517"/>
        <end position="532"/>
    </location>
</feature>
<dbReference type="VEuPathDB" id="VectorBase:AAEL005754"/>
<dbReference type="CDD" id="cd00038">
    <property type="entry name" value="CAP_ED"/>
    <property type="match status" value="2"/>
</dbReference>
<dbReference type="Proteomes" id="UP000682892">
    <property type="component" value="Unassembled WGS sequence"/>
</dbReference>
<dbReference type="Pfam" id="PF00069">
    <property type="entry name" value="Pkinase"/>
    <property type="match status" value="1"/>
</dbReference>
<evidence type="ECO:0000256" key="8">
    <source>
        <dbReference type="ARBA" id="ARBA00022840"/>
    </source>
</evidence>
<dbReference type="FunFam" id="1.10.510.10:FF:000210">
    <property type="entry name" value="Non-specific serine/threonine protein kinase"/>
    <property type="match status" value="1"/>
</dbReference>
<evidence type="ECO:0000313" key="17">
    <source>
        <dbReference type="EMBL" id="EAT42737.1"/>
    </source>
</evidence>
<dbReference type="PROSITE" id="PS50011">
    <property type="entry name" value="PROTEIN_KINASE_DOM"/>
    <property type="match status" value="1"/>
</dbReference>
<comment type="similarity">
    <text evidence="1">Belongs to the protein kinase superfamily. AGC Ser/Thr protein kinase family. cGMP subfamily.</text>
</comment>
<dbReference type="GO" id="GO:0004692">
    <property type="term" value="F:cGMP-dependent protein kinase activity"/>
    <property type="evidence" value="ECO:0007669"/>
    <property type="project" value="UniProtKB-EC"/>
</dbReference>
<organism evidence="17 18">
    <name type="scientific">Aedes aegypti</name>
    <name type="common">Yellowfever mosquito</name>
    <name type="synonym">Culex aegypti</name>
    <dbReference type="NCBI Taxonomy" id="7159"/>
    <lineage>
        <taxon>Eukaryota</taxon>
        <taxon>Metazoa</taxon>
        <taxon>Ecdysozoa</taxon>
        <taxon>Arthropoda</taxon>
        <taxon>Hexapoda</taxon>
        <taxon>Insecta</taxon>
        <taxon>Pterygota</taxon>
        <taxon>Neoptera</taxon>
        <taxon>Endopterygota</taxon>
        <taxon>Diptera</taxon>
        <taxon>Nematocera</taxon>
        <taxon>Culicoidea</taxon>
        <taxon>Culicidae</taxon>
        <taxon>Culicinae</taxon>
        <taxon>Aedini</taxon>
        <taxon>Aedes</taxon>
        <taxon>Stegomyia</taxon>
    </lineage>
</organism>
<keyword evidence="8 12" id="KW-0067">ATP-binding</keyword>
<dbReference type="InterPro" id="IPR008271">
    <property type="entry name" value="Ser/Thr_kinase_AS"/>
</dbReference>
<feature type="compositionally biased region" description="Polar residues" evidence="13">
    <location>
        <begin position="69"/>
        <end position="78"/>
    </location>
</feature>
<sequence length="1288" mass="141990">MATIKNENIQISDNGGPKTNTTPASVTKGMMVTSPSVATAAALIHPLAPLATVPLEVRDETSQNEKSVHSQPSQTSKRQPGLRAWFRKSNTCGSLYVKCSCSNGVPSGGSPQAGSEAVKGTEEGSQRHSHHHNTRPISTSEKDFRKIKVLHAFAHPDTTTVFTDQNKYANNLSESPTRALITSAQSGEFEIVHSTHSKRLSTPNFKADYAFHPEFVLKKLIPKSNGLSQDGKTPSISIPSPRRPVLKKSSRSYPGLSPSGSSVDSIERSLVHNHSASSSVDEVTEEEEQGTRRSSEEFTSSQDSYISFSANTELQRDSFSNTNIQKLSLKYAAIKAVSDHEVQEESLTKQQEEIQLEDNSSIQDTVIQCCSDSACDSDNSSNTCNSSDSSPKSPPSVLQHFSRVLSSPTPGSPITSPQTPTLDRSAQEFFIQSGILGPMGNGSSVLGRKTSKIVPNVDGPVKERCEDACGLTVSCLVLLLAAAHKIRKNSKLLFGKRTIPLSNGDRRKSIPPEHNCDSFQSYGSTPTLGSGTKSKTLEDEIHFLRQQLKARDEEISKLKREIDKLKSVLQQTTTSSLDRSQNAGSGAGGTVAPMSSPKVLQAVEGDLLSSIQANYVMAGQQLPMSELYGITGKGFKLAHSSQLAGIGANDGSFRQNKGATLMAMKKQGVSGESCELTGSPSDIKIPKYEKDYSAKQLIKDAILENDFFKNIDSLQIREIVDSMYSREFRSGEYVIHEGQAGSHLYVSAAGEFEVLKDGKFLGLMGPGKAFGELAILYNCTRTASIRVLSDSRVWVLDRRVFQQIMMRTGLQRIEENVNFLRSVPLLKNLSNDVLTKIADVLEVEFYPAGAYIIRQGAAGDSFFLISQGTVKVTQRLPGCAVEEEIRILGRGEYFGEKALIKEDKRTANIIAMSPGVECLTLDRESFSKHIGDLCELHEKDYGDEQRVLAFRNLENNNLPSSLDAVKPELMDVELMDLNVVGTLGVGGFGRVELVKLERNGVVQVFALKCMKKKHIVDTKQQEHVFSERKIMLSCHSPFITRLYRTYRDDKFVYMLLEACLGGEVWTILRDRSYFEDSTAKFIVGCVLKAFEFLHARGIVYRDLKPENLLLDSRGYVKLVDFGFAKFIGYSSKTWTFCGTPEYVAPEIVLNKGHDRSVDYWALGVLIHELLTGIPPFAAADPMKTYNIILKGIDMVNFPKHMSRAAVSLIKRLCRDVPTERLGYQRGGIQDIKKHKWFQGFDWEGLANQTLKSPLQPKLKGPLDMSNFDVFPADGHIPPDEVSGWDEGF</sequence>
<dbReference type="InterPro" id="IPR035014">
    <property type="entry name" value="STKc_cGK"/>
</dbReference>
<reference evidence="17" key="3">
    <citation type="submission" date="2012-09" db="EMBL/GenBank/DDBJ databases">
        <authorList>
            <consortium name="VectorBase"/>
        </authorList>
    </citation>
    <scope>NUCLEOTIDE SEQUENCE</scope>
    <source>
        <strain evidence="17">Liverpool</strain>
    </source>
</reference>
<comment type="catalytic activity">
    <reaction evidence="10">
        <text>L-threonyl-[protein] + ATP = O-phospho-L-threonyl-[protein] + ADP + H(+)</text>
        <dbReference type="Rhea" id="RHEA:46608"/>
        <dbReference type="Rhea" id="RHEA-COMP:11060"/>
        <dbReference type="Rhea" id="RHEA-COMP:11605"/>
        <dbReference type="ChEBI" id="CHEBI:15378"/>
        <dbReference type="ChEBI" id="CHEBI:30013"/>
        <dbReference type="ChEBI" id="CHEBI:30616"/>
        <dbReference type="ChEBI" id="CHEBI:61977"/>
        <dbReference type="ChEBI" id="CHEBI:456216"/>
        <dbReference type="EC" id="2.7.11.12"/>
    </reaction>
</comment>
<evidence type="ECO:0000256" key="1">
    <source>
        <dbReference type="ARBA" id="ARBA00006352"/>
    </source>
</evidence>
<accession>Q178W2</accession>
<dbReference type="SUPFAM" id="SSF51206">
    <property type="entry name" value="cAMP-binding domain-like"/>
    <property type="match status" value="2"/>
</dbReference>
<keyword evidence="5" id="KW-0808">Transferase</keyword>
<dbReference type="InterPro" id="IPR002374">
    <property type="entry name" value="cGMP_dep_kinase"/>
</dbReference>
<feature type="compositionally biased region" description="Low complexity" evidence="13">
    <location>
        <begin position="406"/>
        <end position="421"/>
    </location>
</feature>
<dbReference type="InterPro" id="IPR014710">
    <property type="entry name" value="RmlC-like_jellyroll"/>
</dbReference>
<dbReference type="InterPro" id="IPR000961">
    <property type="entry name" value="AGC-kinase_C"/>
</dbReference>
<dbReference type="PaxDb" id="7159-AAEL005754-PA"/>
<feature type="compositionally biased region" description="Basic and acidic residues" evidence="13">
    <location>
        <begin position="58"/>
        <end position="68"/>
    </location>
</feature>
<name>Q178W2_AEDAE</name>
<dbReference type="FunFam" id="2.60.120.10:FF:000064">
    <property type="entry name" value="cGMP-dependent protein kinase, isozyme"/>
    <property type="match status" value="1"/>
</dbReference>